<dbReference type="CDD" id="cd10564">
    <property type="entry name" value="NapF_like"/>
    <property type="match status" value="1"/>
</dbReference>
<dbReference type="GO" id="GO:0046872">
    <property type="term" value="F:metal ion binding"/>
    <property type="evidence" value="ECO:0007669"/>
    <property type="project" value="UniProtKB-KW"/>
</dbReference>
<keyword evidence="8" id="KW-1185">Reference proteome</keyword>
<sequence length="165" mass="16787">MEDAHTLSRRSFLTGRATPDVAGIRPPGVSRSALEACTGCGACVESCPTGIISLVRSVPAIDFAAGECTFCGTCAKACPEPVFHQQSVRRFPHAVSISLGCFAKSGTACQSCGDACPEQAISFRPRIGGPFVPELNEAACTGCGACIGVCPAAAIGVAQRGDVHA</sequence>
<keyword evidence="4" id="KW-0408">Iron</keyword>
<proteinExistence type="predicted"/>
<keyword evidence="3" id="KW-0677">Repeat</keyword>
<feature type="domain" description="4Fe-4S ferredoxin-type" evidence="6">
    <location>
        <begin position="27"/>
        <end position="57"/>
    </location>
</feature>
<dbReference type="EMBL" id="AHAM01000280">
    <property type="protein sequence ID" value="EHK53208.1"/>
    <property type="molecule type" value="Genomic_DNA"/>
</dbReference>
<evidence type="ECO:0000256" key="4">
    <source>
        <dbReference type="ARBA" id="ARBA00023004"/>
    </source>
</evidence>
<evidence type="ECO:0000256" key="5">
    <source>
        <dbReference type="ARBA" id="ARBA00023014"/>
    </source>
</evidence>
<dbReference type="SUPFAM" id="SSF54862">
    <property type="entry name" value="4Fe-4S ferredoxins"/>
    <property type="match status" value="1"/>
</dbReference>
<dbReference type="InterPro" id="IPR004496">
    <property type="entry name" value="NapF"/>
</dbReference>
<keyword evidence="5" id="KW-0411">Iron-sulfur</keyword>
<name>H0I1E2_9HYPH</name>
<dbReference type="PANTHER" id="PTHR43687:SF1">
    <property type="entry name" value="FERREDOXIN III"/>
    <property type="match status" value="1"/>
</dbReference>
<evidence type="ECO:0000313" key="8">
    <source>
        <dbReference type="Proteomes" id="UP000003250"/>
    </source>
</evidence>
<organism evidence="7 8">
    <name type="scientific">Mesorhizobium alhagi CCNWXJ12-2</name>
    <dbReference type="NCBI Taxonomy" id="1107882"/>
    <lineage>
        <taxon>Bacteria</taxon>
        <taxon>Pseudomonadati</taxon>
        <taxon>Pseudomonadota</taxon>
        <taxon>Alphaproteobacteria</taxon>
        <taxon>Hyphomicrobiales</taxon>
        <taxon>Phyllobacteriaceae</taxon>
        <taxon>Allomesorhizobium</taxon>
    </lineage>
</organism>
<evidence type="ECO:0000256" key="3">
    <source>
        <dbReference type="ARBA" id="ARBA00022737"/>
    </source>
</evidence>
<dbReference type="Gene3D" id="3.30.70.20">
    <property type="match status" value="2"/>
</dbReference>
<feature type="domain" description="4Fe-4S ferredoxin-type" evidence="6">
    <location>
        <begin position="131"/>
        <end position="160"/>
    </location>
</feature>
<keyword evidence="1" id="KW-0004">4Fe-4S</keyword>
<evidence type="ECO:0000259" key="6">
    <source>
        <dbReference type="PROSITE" id="PS51379"/>
    </source>
</evidence>
<evidence type="ECO:0000313" key="7">
    <source>
        <dbReference type="EMBL" id="EHK53208.1"/>
    </source>
</evidence>
<dbReference type="AlphaFoldDB" id="H0I1E2"/>
<reference evidence="7 8" key="1">
    <citation type="journal article" date="2012" name="J. Bacteriol.">
        <title>Draft Genome Sequence of Mesorhizobium alhagi CCNWXJ12-2T, a Novel Salt-Resistant Species Isolated from the Desert of Northwestern China.</title>
        <authorList>
            <person name="Zhou M."/>
            <person name="Chen W."/>
            <person name="Chen H."/>
            <person name="Wei G."/>
        </authorList>
    </citation>
    <scope>NUCLEOTIDE SEQUENCE [LARGE SCALE GENOMIC DNA]</scope>
    <source>
        <strain evidence="7 8">CCNWXJ12-2</strain>
    </source>
</reference>
<dbReference type="NCBIfam" id="TIGR00402">
    <property type="entry name" value="napF"/>
    <property type="match status" value="1"/>
</dbReference>
<dbReference type="PROSITE" id="PS00198">
    <property type="entry name" value="4FE4S_FER_1"/>
    <property type="match status" value="3"/>
</dbReference>
<protein>
    <submittedName>
        <fullName evidence="7">Ferredoxin-type protein NapF</fullName>
    </submittedName>
</protein>
<accession>H0I1E2</accession>
<dbReference type="InterPro" id="IPR017900">
    <property type="entry name" value="4Fe4S_Fe_S_CS"/>
</dbReference>
<dbReference type="Proteomes" id="UP000003250">
    <property type="component" value="Unassembled WGS sequence"/>
</dbReference>
<dbReference type="PROSITE" id="PS51379">
    <property type="entry name" value="4FE4S_FER_2"/>
    <property type="match status" value="3"/>
</dbReference>
<dbReference type="Pfam" id="PF12838">
    <property type="entry name" value="Fer4_7"/>
    <property type="match status" value="2"/>
</dbReference>
<evidence type="ECO:0000256" key="2">
    <source>
        <dbReference type="ARBA" id="ARBA00022723"/>
    </source>
</evidence>
<gene>
    <name evidence="7" type="ORF">MAXJ12_31397</name>
</gene>
<dbReference type="OrthoDB" id="9800445at2"/>
<dbReference type="InterPro" id="IPR050572">
    <property type="entry name" value="Fe-S_Ferredoxin"/>
</dbReference>
<feature type="domain" description="4Fe-4S ferredoxin-type" evidence="6">
    <location>
        <begin position="59"/>
        <end position="88"/>
    </location>
</feature>
<keyword evidence="2" id="KW-0479">Metal-binding</keyword>
<dbReference type="GO" id="GO:0051539">
    <property type="term" value="F:4 iron, 4 sulfur cluster binding"/>
    <property type="evidence" value="ECO:0007669"/>
    <property type="project" value="UniProtKB-KW"/>
</dbReference>
<dbReference type="InterPro" id="IPR017896">
    <property type="entry name" value="4Fe4S_Fe-S-bd"/>
</dbReference>
<dbReference type="RefSeq" id="WP_008839849.1">
    <property type="nucleotide sequence ID" value="NZ_AHAM01000280.1"/>
</dbReference>
<dbReference type="PATRIC" id="fig|1107882.3.peg.6073"/>
<evidence type="ECO:0000256" key="1">
    <source>
        <dbReference type="ARBA" id="ARBA00022485"/>
    </source>
</evidence>
<dbReference type="PANTHER" id="PTHR43687">
    <property type="entry name" value="ADENYLYLSULFATE REDUCTASE, BETA SUBUNIT"/>
    <property type="match status" value="1"/>
</dbReference>